<dbReference type="EMBL" id="JAIWYP010000001">
    <property type="protein sequence ID" value="KAH3890290.1"/>
    <property type="molecule type" value="Genomic_DNA"/>
</dbReference>
<evidence type="ECO:0000256" key="1">
    <source>
        <dbReference type="SAM" id="MobiDB-lite"/>
    </source>
</evidence>
<evidence type="ECO:0000313" key="3">
    <source>
        <dbReference type="Proteomes" id="UP000828390"/>
    </source>
</evidence>
<reference evidence="2" key="1">
    <citation type="journal article" date="2019" name="bioRxiv">
        <title>The Genome of the Zebra Mussel, Dreissena polymorpha: A Resource for Invasive Species Research.</title>
        <authorList>
            <person name="McCartney M.A."/>
            <person name="Auch B."/>
            <person name="Kono T."/>
            <person name="Mallez S."/>
            <person name="Zhang Y."/>
            <person name="Obille A."/>
            <person name="Becker A."/>
            <person name="Abrahante J.E."/>
            <person name="Garbe J."/>
            <person name="Badalamenti J.P."/>
            <person name="Herman A."/>
            <person name="Mangelson H."/>
            <person name="Liachko I."/>
            <person name="Sullivan S."/>
            <person name="Sone E.D."/>
            <person name="Koren S."/>
            <person name="Silverstein K.A.T."/>
            <person name="Beckman K.B."/>
            <person name="Gohl D.M."/>
        </authorList>
    </citation>
    <scope>NUCLEOTIDE SEQUENCE</scope>
    <source>
        <strain evidence="2">Duluth1</strain>
        <tissue evidence="2">Whole animal</tissue>
    </source>
</reference>
<name>A0A9D4N9K7_DREPO</name>
<feature type="region of interest" description="Disordered" evidence="1">
    <location>
        <begin position="85"/>
        <end position="147"/>
    </location>
</feature>
<evidence type="ECO:0000313" key="2">
    <source>
        <dbReference type="EMBL" id="KAH3890290.1"/>
    </source>
</evidence>
<dbReference type="AlphaFoldDB" id="A0A9D4N9K7"/>
<gene>
    <name evidence="2" type="ORF">DPMN_014366</name>
</gene>
<dbReference type="Proteomes" id="UP000828390">
    <property type="component" value="Unassembled WGS sequence"/>
</dbReference>
<feature type="compositionally biased region" description="Basic and acidic residues" evidence="1">
    <location>
        <begin position="116"/>
        <end position="131"/>
    </location>
</feature>
<dbReference type="OrthoDB" id="6157661at2759"/>
<accession>A0A9D4N9K7</accession>
<keyword evidence="3" id="KW-1185">Reference proteome</keyword>
<organism evidence="2 3">
    <name type="scientific">Dreissena polymorpha</name>
    <name type="common">Zebra mussel</name>
    <name type="synonym">Mytilus polymorpha</name>
    <dbReference type="NCBI Taxonomy" id="45954"/>
    <lineage>
        <taxon>Eukaryota</taxon>
        <taxon>Metazoa</taxon>
        <taxon>Spiralia</taxon>
        <taxon>Lophotrochozoa</taxon>
        <taxon>Mollusca</taxon>
        <taxon>Bivalvia</taxon>
        <taxon>Autobranchia</taxon>
        <taxon>Heteroconchia</taxon>
        <taxon>Euheterodonta</taxon>
        <taxon>Imparidentia</taxon>
        <taxon>Neoheterodontei</taxon>
        <taxon>Myida</taxon>
        <taxon>Dreissenoidea</taxon>
        <taxon>Dreissenidae</taxon>
        <taxon>Dreissena</taxon>
    </lineage>
</organism>
<protein>
    <submittedName>
        <fullName evidence="2">Uncharacterized protein</fullName>
    </submittedName>
</protein>
<reference evidence="2" key="2">
    <citation type="submission" date="2020-11" db="EMBL/GenBank/DDBJ databases">
        <authorList>
            <person name="McCartney M.A."/>
            <person name="Auch B."/>
            <person name="Kono T."/>
            <person name="Mallez S."/>
            <person name="Becker A."/>
            <person name="Gohl D.M."/>
            <person name="Silverstein K.A.T."/>
            <person name="Koren S."/>
            <person name="Bechman K.B."/>
            <person name="Herman A."/>
            <person name="Abrahante J.E."/>
            <person name="Garbe J."/>
        </authorList>
    </citation>
    <scope>NUCLEOTIDE SEQUENCE</scope>
    <source>
        <strain evidence="2">Duluth1</strain>
        <tissue evidence="2">Whole animal</tissue>
    </source>
</reference>
<proteinExistence type="predicted"/>
<sequence>MSEKEDHKITLVGVNPHSRTLKFLNNKNNQALVILKKRLESFERQKTLSISSIETRRLDTQQFLKHVQYLEHQDADNDRLVVRDVGSASQTPDPPKQPRRRRKIRLAKTAPAAHAAHSDSECVDGKRDEKRKGVKSGPETQAEKEKMLYGHRGDEFASQMRMERRDSMFFQLSGRGRHDSADITGYPGYLEIPTRKTPKPNPRTLLDVMMGLNAFNHLPPPSSCEQQNESGSVRNDSRLSVDYDSVYGSHENIANRFMQQWRTKVASRKLSIINKLDASMQPNPAARGSSTNLTSVAENPSRLLKNRRSTRVFGRKSVVQPMLPVIDDEEERKEQFQAWMSEEQEKSKADKQLFMFKSGDNKQTQRRRSFMIWLQNREKENKERASKNELASYEESEDENQSDDEPESIGDLMRALLKIKTRVREPLETRVRKFNAEIEDIIKRDEAARNMPMGKALKRKWLMIMQGIDAALAESSDDDDHYY</sequence>
<comment type="caution">
    <text evidence="2">The sequence shown here is derived from an EMBL/GenBank/DDBJ whole genome shotgun (WGS) entry which is preliminary data.</text>
</comment>
<feature type="region of interest" description="Disordered" evidence="1">
    <location>
        <begin position="381"/>
        <end position="409"/>
    </location>
</feature>
<feature type="compositionally biased region" description="Basic residues" evidence="1">
    <location>
        <begin position="97"/>
        <end position="106"/>
    </location>
</feature>
<feature type="compositionally biased region" description="Acidic residues" evidence="1">
    <location>
        <begin position="392"/>
        <end position="408"/>
    </location>
</feature>